<feature type="region of interest" description="Disordered" evidence="1">
    <location>
        <begin position="480"/>
        <end position="518"/>
    </location>
</feature>
<sequence length="568" mass="65510">MTKESLSRRRVSVNFSTAEAVSSIRDTIDRLNHLWDRINMEECMRCKRIEKFFLYISDLLNQMVSDEEEMVEGIQGSIDEMNKQAEELCKELHLPLISRNHIKPGSLALYRALHQDVGRLQSLKDDRLQGQKKLIEELAKLAVLTGEEIDDLPSSTAVCDDAAISRLQDRVAHLNELLTGRMENCKQWQVDMKRWYKQMGSTPSKELGKTFTALDLDSDELVWDKHFLDEFESAFDEVKAEYNEWIEQACFDYTETLLRLNELWDLCHIPDVERNIAREFNPSIHTVHDVQQAKEQVKSLEKFLADRAEVYKKMKEWKDLWNEKIEFERRANDKSRYHNRNCELQTALKRQKFIASRLPSIQNELKEEVEKYESTHDNQIVMDGLSPCEHIEFIMEEYRVNKELERKRKKQLEVCTGSVSNVSNMVTPKKRGAPSTFATPCSSAKIAKVKPLARFDQTTSKTPGTVLSNMKSVSSSTVSLHSVITPVRPPTTGPKTSSPLRSTDKRTKKPLKGFNLPPIYKTPRKKKRIVLKLNDPFWFVNMGHDDPDVAVHGMTCHVMRVVPADPAG</sequence>
<accession>A0A3P7JSL4</accession>
<dbReference type="GO" id="GO:0051256">
    <property type="term" value="P:mitotic spindle midzone assembly"/>
    <property type="evidence" value="ECO:0007669"/>
    <property type="project" value="TreeGrafter"/>
</dbReference>
<dbReference type="GO" id="GO:0005737">
    <property type="term" value="C:cytoplasm"/>
    <property type="evidence" value="ECO:0007669"/>
    <property type="project" value="TreeGrafter"/>
</dbReference>
<evidence type="ECO:0000313" key="3">
    <source>
        <dbReference type="Proteomes" id="UP000277928"/>
    </source>
</evidence>
<protein>
    <recommendedName>
        <fullName evidence="4">Protein regulator of cytokinesis 1</fullName>
    </recommendedName>
</protein>
<evidence type="ECO:0008006" key="4">
    <source>
        <dbReference type="Google" id="ProtNLM"/>
    </source>
</evidence>
<dbReference type="Proteomes" id="UP000277928">
    <property type="component" value="Unassembled WGS sequence"/>
</dbReference>
<reference evidence="2 3" key="1">
    <citation type="submission" date="2018-08" db="EMBL/GenBank/DDBJ databases">
        <authorList>
            <person name="Laetsch R D."/>
            <person name="Stevens L."/>
            <person name="Kumar S."/>
            <person name="Blaxter L. M."/>
        </authorList>
    </citation>
    <scope>NUCLEOTIDE SEQUENCE [LARGE SCALE GENOMIC DNA]</scope>
</reference>
<dbReference type="EMBL" id="UYRX01001557">
    <property type="protein sequence ID" value="VDM91599.1"/>
    <property type="molecule type" value="Genomic_DNA"/>
</dbReference>
<keyword evidence="3" id="KW-1185">Reference proteome</keyword>
<dbReference type="Gene3D" id="1.20.58.1520">
    <property type="match status" value="1"/>
</dbReference>
<dbReference type="PANTHER" id="PTHR19321">
    <property type="entry name" value="PROTEIN REGULATOR OF CYTOKINESIS 1 PRC1-RELATED"/>
    <property type="match status" value="1"/>
</dbReference>
<name>A0A3P7JSL4_LITSI</name>
<dbReference type="OMA" id="GMDFANT"/>
<dbReference type="STRING" id="42156.A0A3P7JSL4"/>
<dbReference type="GO" id="GO:1990023">
    <property type="term" value="C:mitotic spindle midzone"/>
    <property type="evidence" value="ECO:0007669"/>
    <property type="project" value="TreeGrafter"/>
</dbReference>
<dbReference type="AlphaFoldDB" id="A0A3P7JSL4"/>
<dbReference type="PANTHER" id="PTHR19321:SF41">
    <property type="entry name" value="FASCETTO-RELATED"/>
    <property type="match status" value="1"/>
</dbReference>
<evidence type="ECO:0000256" key="1">
    <source>
        <dbReference type="SAM" id="MobiDB-lite"/>
    </source>
</evidence>
<dbReference type="OrthoDB" id="642895at2759"/>
<evidence type="ECO:0000313" key="2">
    <source>
        <dbReference type="EMBL" id="VDM91599.1"/>
    </source>
</evidence>
<dbReference type="Pfam" id="PF03999">
    <property type="entry name" value="MAP65_ASE1"/>
    <property type="match status" value="2"/>
</dbReference>
<dbReference type="InterPro" id="IPR007145">
    <property type="entry name" value="MAP65_Ase1_PRC1"/>
</dbReference>
<organism evidence="2 3">
    <name type="scientific">Litomosoides sigmodontis</name>
    <name type="common">Filarial nematode worm</name>
    <dbReference type="NCBI Taxonomy" id="42156"/>
    <lineage>
        <taxon>Eukaryota</taxon>
        <taxon>Metazoa</taxon>
        <taxon>Ecdysozoa</taxon>
        <taxon>Nematoda</taxon>
        <taxon>Chromadorea</taxon>
        <taxon>Rhabditida</taxon>
        <taxon>Spirurina</taxon>
        <taxon>Spiruromorpha</taxon>
        <taxon>Filarioidea</taxon>
        <taxon>Onchocercidae</taxon>
        <taxon>Litomosoides</taxon>
    </lineage>
</organism>
<gene>
    <name evidence="2" type="ORF">NLS_LOCUS9391</name>
</gene>
<dbReference type="GO" id="GO:0008017">
    <property type="term" value="F:microtubule binding"/>
    <property type="evidence" value="ECO:0007669"/>
    <property type="project" value="InterPro"/>
</dbReference>
<proteinExistence type="predicted"/>